<feature type="signal peptide" evidence="1">
    <location>
        <begin position="1"/>
        <end position="27"/>
    </location>
</feature>
<sequence>MKAFGRALAVAGVAVVLAVGFPLNAQAAGGTFIYHTQPGNVPHVLNNPQDEQCYNVGAGEAPGPSGPP</sequence>
<keyword evidence="3" id="KW-1185">Reference proteome</keyword>
<organism evidence="2 3">
    <name type="scientific">Streptomyces buecherae</name>
    <dbReference type="NCBI Taxonomy" id="2763006"/>
    <lineage>
        <taxon>Bacteria</taxon>
        <taxon>Bacillati</taxon>
        <taxon>Actinomycetota</taxon>
        <taxon>Actinomycetes</taxon>
        <taxon>Kitasatosporales</taxon>
        <taxon>Streptomycetaceae</taxon>
        <taxon>Streptomyces</taxon>
    </lineage>
</organism>
<protein>
    <submittedName>
        <fullName evidence="2">Uncharacterized protein</fullName>
    </submittedName>
</protein>
<name>A0A7H8NGT0_9ACTN</name>
<keyword evidence="1" id="KW-0732">Signal</keyword>
<evidence type="ECO:0000313" key="3">
    <source>
        <dbReference type="Proteomes" id="UP000509303"/>
    </source>
</evidence>
<dbReference type="EMBL" id="CP054929">
    <property type="protein sequence ID" value="QKW53596.1"/>
    <property type="molecule type" value="Genomic_DNA"/>
</dbReference>
<dbReference type="RefSeq" id="WP_176165302.1">
    <property type="nucleotide sequence ID" value="NZ_CP054929.1"/>
</dbReference>
<feature type="chain" id="PRO_5028857939" evidence="1">
    <location>
        <begin position="28"/>
        <end position="68"/>
    </location>
</feature>
<gene>
    <name evidence="2" type="ORF">HUT08_33150</name>
</gene>
<evidence type="ECO:0000256" key="1">
    <source>
        <dbReference type="SAM" id="SignalP"/>
    </source>
</evidence>
<dbReference type="Proteomes" id="UP000509303">
    <property type="component" value="Chromosome"/>
</dbReference>
<evidence type="ECO:0000313" key="2">
    <source>
        <dbReference type="EMBL" id="QKW53596.1"/>
    </source>
</evidence>
<proteinExistence type="predicted"/>
<reference evidence="2 3" key="1">
    <citation type="submission" date="2020-06" db="EMBL/GenBank/DDBJ databases">
        <title>Genome mining for natural products.</title>
        <authorList>
            <person name="Zhang B."/>
            <person name="Shi J."/>
            <person name="Ge H."/>
        </authorList>
    </citation>
    <scope>NUCLEOTIDE SEQUENCE [LARGE SCALE GENOMIC DNA]</scope>
    <source>
        <strain evidence="2 3">NA00687</strain>
    </source>
</reference>
<accession>A0A7H8NGT0</accession>
<dbReference type="AlphaFoldDB" id="A0A7H8NGT0"/>